<dbReference type="GO" id="GO:0003735">
    <property type="term" value="F:structural constituent of ribosome"/>
    <property type="evidence" value="ECO:0007669"/>
    <property type="project" value="InterPro"/>
</dbReference>
<dbReference type="GO" id="GO:1990904">
    <property type="term" value="C:ribonucleoprotein complex"/>
    <property type="evidence" value="ECO:0007669"/>
    <property type="project" value="UniProtKB-KW"/>
</dbReference>
<keyword evidence="2" id="KW-0689">Ribosomal protein</keyword>
<dbReference type="InterPro" id="IPR036838">
    <property type="entry name" value="Ribosomal_uS10_dom_sf"/>
</dbReference>
<dbReference type="Pfam" id="PF00338">
    <property type="entry name" value="Ribosomal_S10"/>
    <property type="match status" value="1"/>
</dbReference>
<dbReference type="AlphaFoldDB" id="A0A1D1ZMY5"/>
<feature type="non-terminal residue" evidence="5">
    <location>
        <position position="1"/>
    </location>
</feature>
<dbReference type="NCBIfam" id="NF001861">
    <property type="entry name" value="PRK00596.1"/>
    <property type="match status" value="1"/>
</dbReference>
<dbReference type="GO" id="GO:0005840">
    <property type="term" value="C:ribosome"/>
    <property type="evidence" value="ECO:0007669"/>
    <property type="project" value="UniProtKB-KW"/>
</dbReference>
<evidence type="ECO:0000313" key="5">
    <source>
        <dbReference type="EMBL" id="JAT68352.1"/>
    </source>
</evidence>
<evidence type="ECO:0000256" key="3">
    <source>
        <dbReference type="ARBA" id="ARBA00023274"/>
    </source>
</evidence>
<dbReference type="InterPro" id="IPR018268">
    <property type="entry name" value="Ribosomal_uS10_CS"/>
</dbReference>
<dbReference type="NCBIfam" id="TIGR01049">
    <property type="entry name" value="rpsJ_bact"/>
    <property type="match status" value="1"/>
</dbReference>
<dbReference type="InterPro" id="IPR001848">
    <property type="entry name" value="Ribosomal_uS10"/>
</dbReference>
<dbReference type="FunFam" id="3.30.70.600:FF:000003">
    <property type="entry name" value="30S ribosomal protein S10"/>
    <property type="match status" value="1"/>
</dbReference>
<dbReference type="PANTHER" id="PTHR11700">
    <property type="entry name" value="30S RIBOSOMAL PROTEIN S10 FAMILY MEMBER"/>
    <property type="match status" value="1"/>
</dbReference>
<reference evidence="5" key="1">
    <citation type="submission" date="2015-08" db="EMBL/GenBank/DDBJ databases">
        <authorList>
            <person name="Babu N.S."/>
            <person name="Beckwith C.J."/>
            <person name="Beseler K.G."/>
            <person name="Brison A."/>
            <person name="Carone J.V."/>
            <person name="Caskin T.P."/>
            <person name="Diamond M."/>
            <person name="Durham M.E."/>
            <person name="Foxe J.M."/>
            <person name="Go M."/>
            <person name="Henderson B.A."/>
            <person name="Jones I.B."/>
            <person name="McGettigan J.A."/>
            <person name="Micheletti S.J."/>
            <person name="Nasrallah M.E."/>
            <person name="Ortiz D."/>
            <person name="Piller C.R."/>
            <person name="Privatt S.R."/>
            <person name="Schneider S.L."/>
            <person name="Sharp S."/>
            <person name="Smith T.C."/>
            <person name="Stanton J.D."/>
            <person name="Ullery H.E."/>
            <person name="Wilson R.J."/>
            <person name="Serrano M.G."/>
            <person name="Buck G."/>
            <person name="Lee V."/>
            <person name="Wang Y."/>
            <person name="Carvalho R."/>
            <person name="Voegtly L."/>
            <person name="Shi R."/>
            <person name="Duckworth R."/>
            <person name="Johnson A."/>
            <person name="Loviza R."/>
            <person name="Walstead R."/>
            <person name="Shah Z."/>
            <person name="Kiflezghi M."/>
            <person name="Wade K."/>
            <person name="Ball S.L."/>
            <person name="Bradley K.W."/>
            <person name="Asai D.J."/>
            <person name="Bowman C.A."/>
            <person name="Russell D.A."/>
            <person name="Pope W.H."/>
            <person name="Jacobs-Sera D."/>
            <person name="Hendrix R.W."/>
            <person name="Hatfull G.F."/>
        </authorList>
    </citation>
    <scope>NUCLEOTIDE SEQUENCE</scope>
</reference>
<evidence type="ECO:0000259" key="4">
    <source>
        <dbReference type="SMART" id="SM01403"/>
    </source>
</evidence>
<dbReference type="PROSITE" id="PS00361">
    <property type="entry name" value="RIBOSOMAL_S10"/>
    <property type="match status" value="1"/>
</dbReference>
<dbReference type="GO" id="GO:0006412">
    <property type="term" value="P:translation"/>
    <property type="evidence" value="ECO:0007669"/>
    <property type="project" value="InterPro"/>
</dbReference>
<comment type="similarity">
    <text evidence="1">Belongs to the universal ribosomal protein uS10 family.</text>
</comment>
<organism evidence="5">
    <name type="scientific">Auxenochlorella protothecoides</name>
    <name type="common">Green microalga</name>
    <name type="synonym">Chlorella protothecoides</name>
    <dbReference type="NCBI Taxonomy" id="3075"/>
    <lineage>
        <taxon>Eukaryota</taxon>
        <taxon>Viridiplantae</taxon>
        <taxon>Chlorophyta</taxon>
        <taxon>core chlorophytes</taxon>
        <taxon>Trebouxiophyceae</taxon>
        <taxon>Chlorellales</taxon>
        <taxon>Chlorellaceae</taxon>
        <taxon>Auxenochlorella</taxon>
    </lineage>
</organism>
<gene>
    <name evidence="5" type="ORF">g.2481</name>
</gene>
<dbReference type="SUPFAM" id="SSF54999">
    <property type="entry name" value="Ribosomal protein S10"/>
    <property type="match status" value="1"/>
</dbReference>
<dbReference type="PRINTS" id="PR00971">
    <property type="entry name" value="RIBOSOMALS10"/>
</dbReference>
<sequence length="195" mass="21115">PVLLPRYHILNHGSAAMSASVLVPHGQARVPVGVGHSPAPRSPLLLQRARAMGPCFVPNVTHKSSCSPRMSSCIITRAVAEEQEVASAAPTPPAPQQKIRIKLKSYWVDLLQVAVDAILDVAKTTGATVSGPVPLPTRIRKWTVLSSPHVNKDAREQFEQRTHSRLLDVKNLSAETVDKLMQLEIPAGVNIDVKL</sequence>
<feature type="domain" description="Small ribosomal subunit protein uS10" evidence="4">
    <location>
        <begin position="100"/>
        <end position="194"/>
    </location>
</feature>
<proteinExistence type="inferred from homology"/>
<protein>
    <recommendedName>
        <fullName evidence="4">Small ribosomal subunit protein uS10 domain-containing protein</fullName>
    </recommendedName>
</protein>
<dbReference type="EMBL" id="GDKF01010270">
    <property type="protein sequence ID" value="JAT68352.1"/>
    <property type="molecule type" value="Transcribed_RNA"/>
</dbReference>
<dbReference type="Gene3D" id="3.30.70.600">
    <property type="entry name" value="Ribosomal protein S10 domain"/>
    <property type="match status" value="1"/>
</dbReference>
<dbReference type="HAMAP" id="MF_00508">
    <property type="entry name" value="Ribosomal_uS10"/>
    <property type="match status" value="1"/>
</dbReference>
<evidence type="ECO:0000256" key="2">
    <source>
        <dbReference type="ARBA" id="ARBA00022980"/>
    </source>
</evidence>
<accession>A0A1D1ZMY5</accession>
<dbReference type="SMART" id="SM01403">
    <property type="entry name" value="Ribosomal_S10"/>
    <property type="match status" value="1"/>
</dbReference>
<keyword evidence="3" id="KW-0687">Ribonucleoprotein</keyword>
<dbReference type="GO" id="GO:0003723">
    <property type="term" value="F:RNA binding"/>
    <property type="evidence" value="ECO:0007669"/>
    <property type="project" value="InterPro"/>
</dbReference>
<dbReference type="InterPro" id="IPR027486">
    <property type="entry name" value="Ribosomal_uS10_dom"/>
</dbReference>
<name>A0A1D1ZMY5_AUXPR</name>
<evidence type="ECO:0000256" key="1">
    <source>
        <dbReference type="ARBA" id="ARBA00007102"/>
    </source>
</evidence>